<evidence type="ECO:0000313" key="3">
    <source>
        <dbReference type="Proteomes" id="UP000003477"/>
    </source>
</evidence>
<dbReference type="PATRIC" id="fig|423471.3.peg.3446"/>
<dbReference type="GeneID" id="88767183"/>
<dbReference type="PANTHER" id="PTHR36558:SF1">
    <property type="entry name" value="RESTRICTION ENDONUCLEASE DOMAIN-CONTAINING PROTEIN-RELATED"/>
    <property type="match status" value="1"/>
</dbReference>
<organism evidence="2 3">
    <name type="scientific">Crocosphaera watsonii WH 0003</name>
    <dbReference type="NCBI Taxonomy" id="423471"/>
    <lineage>
        <taxon>Bacteria</taxon>
        <taxon>Bacillati</taxon>
        <taxon>Cyanobacteriota</taxon>
        <taxon>Cyanophyceae</taxon>
        <taxon>Oscillatoriophycideae</taxon>
        <taxon>Chroococcales</taxon>
        <taxon>Aphanothecaceae</taxon>
        <taxon>Crocosphaera</taxon>
    </lineage>
</organism>
<dbReference type="Proteomes" id="UP000003477">
    <property type="component" value="Unassembled WGS sequence"/>
</dbReference>
<dbReference type="Gene3D" id="3.90.1570.10">
    <property type="entry name" value="tt1808, chain A"/>
    <property type="match status" value="1"/>
</dbReference>
<dbReference type="CDD" id="cd06260">
    <property type="entry name" value="DUF820-like"/>
    <property type="match status" value="1"/>
</dbReference>
<dbReference type="InterPro" id="IPR011335">
    <property type="entry name" value="Restrct_endonuc-II-like"/>
</dbReference>
<sequence>MIANKDFYLSPTEYLEWEEKQTLKYEYINGEVFAMTGGTIIHNDITINVTTELKSHLRGKGCKVQMTDVKLGISQQGNFFYPDVMVTCDARDKQERLIVYHPCIIIEVLSPSAEAFDRGNKFKFYRQIDSLKEYVLIDSQKINIDVFRLNSNGFWELHSYQENNELLLKSIDFYCPVSMIYEDVYF</sequence>
<name>G5J882_CROWT</name>
<reference evidence="2 3" key="1">
    <citation type="journal article" date="2011" name="Front. Microbiol.">
        <title>Two Strains of Crocosphaera watsonii with Highly Conserved Genomes are Distinguished by Strain-Specific Features.</title>
        <authorList>
            <person name="Bench S.R."/>
            <person name="Ilikchyan I.N."/>
            <person name="Tripp H.J."/>
            <person name="Zehr J.P."/>
        </authorList>
    </citation>
    <scope>NUCLEOTIDE SEQUENCE [LARGE SCALE GENOMIC DNA]</scope>
    <source>
        <strain evidence="2 3">WH 0003</strain>
    </source>
</reference>
<comment type="caution">
    <text evidence="2">The sequence shown here is derived from an EMBL/GenBank/DDBJ whole genome shotgun (WGS) entry which is preliminary data.</text>
</comment>
<gene>
    <name evidence="2" type="ORF">CWATWH0003_3667</name>
</gene>
<evidence type="ECO:0000259" key="1">
    <source>
        <dbReference type="Pfam" id="PF05685"/>
    </source>
</evidence>
<dbReference type="RefSeq" id="WP_007311671.1">
    <property type="nucleotide sequence ID" value="NZ_AESD01000539.1"/>
</dbReference>
<dbReference type="InterPro" id="IPR012296">
    <property type="entry name" value="Nuclease_put_TT1808"/>
</dbReference>
<dbReference type="EMBL" id="AESD01000539">
    <property type="protein sequence ID" value="EHJ11600.1"/>
    <property type="molecule type" value="Genomic_DNA"/>
</dbReference>
<dbReference type="AlphaFoldDB" id="G5J882"/>
<dbReference type="SUPFAM" id="SSF52980">
    <property type="entry name" value="Restriction endonuclease-like"/>
    <property type="match status" value="1"/>
</dbReference>
<dbReference type="Pfam" id="PF05685">
    <property type="entry name" value="Uma2"/>
    <property type="match status" value="1"/>
</dbReference>
<accession>G5J882</accession>
<protein>
    <recommendedName>
        <fullName evidence="1">Putative restriction endonuclease domain-containing protein</fullName>
    </recommendedName>
</protein>
<evidence type="ECO:0000313" key="2">
    <source>
        <dbReference type="EMBL" id="EHJ11600.1"/>
    </source>
</evidence>
<proteinExistence type="predicted"/>
<feature type="domain" description="Putative restriction endonuclease" evidence="1">
    <location>
        <begin position="12"/>
        <end position="167"/>
    </location>
</feature>
<dbReference type="PANTHER" id="PTHR36558">
    <property type="entry name" value="GLR1098 PROTEIN"/>
    <property type="match status" value="1"/>
</dbReference>
<dbReference type="InterPro" id="IPR008538">
    <property type="entry name" value="Uma2"/>
</dbReference>